<dbReference type="SMART" id="SM00066">
    <property type="entry name" value="GAL4"/>
    <property type="match status" value="1"/>
</dbReference>
<keyword evidence="2" id="KW-0479">Metal-binding</keyword>
<dbReference type="PROSITE" id="PS00463">
    <property type="entry name" value="ZN2_CY6_FUNGAL_1"/>
    <property type="match status" value="1"/>
</dbReference>
<dbReference type="Pfam" id="PF00172">
    <property type="entry name" value="Zn_clus"/>
    <property type="match status" value="1"/>
</dbReference>
<dbReference type="PROSITE" id="PS50048">
    <property type="entry name" value="ZN2_CY6_FUNGAL_2"/>
    <property type="match status" value="1"/>
</dbReference>
<accession>A0ABR4K0E6</accession>
<dbReference type="EMBL" id="JBFXLU010000071">
    <property type="protein sequence ID" value="KAL2845492.1"/>
    <property type="molecule type" value="Genomic_DNA"/>
</dbReference>
<dbReference type="Pfam" id="PF04082">
    <property type="entry name" value="Fungal_trans"/>
    <property type="match status" value="1"/>
</dbReference>
<dbReference type="InterPro" id="IPR007219">
    <property type="entry name" value="XnlR_reg_dom"/>
</dbReference>
<evidence type="ECO:0000256" key="4">
    <source>
        <dbReference type="ARBA" id="ARBA00023125"/>
    </source>
</evidence>
<keyword evidence="10" id="KW-1185">Reference proteome</keyword>
<evidence type="ECO:0000256" key="6">
    <source>
        <dbReference type="ARBA" id="ARBA00023242"/>
    </source>
</evidence>
<organism evidence="9 10">
    <name type="scientific">Aspergillus pseudoustus</name>
    <dbReference type="NCBI Taxonomy" id="1810923"/>
    <lineage>
        <taxon>Eukaryota</taxon>
        <taxon>Fungi</taxon>
        <taxon>Dikarya</taxon>
        <taxon>Ascomycota</taxon>
        <taxon>Pezizomycotina</taxon>
        <taxon>Eurotiomycetes</taxon>
        <taxon>Eurotiomycetidae</taxon>
        <taxon>Eurotiales</taxon>
        <taxon>Aspergillaceae</taxon>
        <taxon>Aspergillus</taxon>
        <taxon>Aspergillus subgen. Nidulantes</taxon>
    </lineage>
</organism>
<sequence>MTGKVPRRAKRLIAACYSCKRKKIRCSKGVPCQPCLASGRPDACEFPDKERLIPVPENYIDDLEAENKQLRALAIRTQRRIQAHGINPNLAENDDDDEAPPLSNEESNLFNPLFDRHPENWARERSAEPGFIGEASCAAFSNRLLSCLDDNYTPSTAGLSNYHRLNGYNRLMQQGWEFPERMHVKLLLNVAQQFIGNYHPLFLQVSFMKEIDAVYQKQVVPSMLWLCKFYSLMALGEIYTNRRGVGDINRVPGTNNYIRAVSLFQENFDSYEEPSLMQVEVLTLLAWASNIFGRIRTAYTYSGIATRLALSLGMHRSTPKTTTLTPVECESRRRTWWVLYFFDRFSASKLGQPLTVRDEDIDVEMPSMDGLTKEEMAEFQDPENLIINIKLGRIVGNILTQIYGIPKATKGRYIHQVHSILKQLRTWHEALPSDIRVRERGTPRPVASLHLAYNQCIIQTTRPVLLHLFKSQLDPRVREEEGSTRSNISAITMALAESCVHAAQASSRMVEYLFTDGSIATFGYWDAHHIFSAAMILIMSAMMKATAVNAEHLETLLSVLRALKNDGNIPAVDFCERLSHIQARVTALLATGRFGGDGFHAQRHQIPREIEHPLHNQAPQQQIIQTPSSIQDGPAEPAQQINFVDIDILGNPQIGDFLDGNQVQWGVDGLFTEDGTLREFPSAIDHQFSFVH</sequence>
<comment type="caution">
    <text evidence="9">The sequence shown here is derived from an EMBL/GenBank/DDBJ whole genome shotgun (WGS) entry which is preliminary data.</text>
</comment>
<dbReference type="Proteomes" id="UP001610446">
    <property type="component" value="Unassembled WGS sequence"/>
</dbReference>
<dbReference type="PANTHER" id="PTHR47540:SF6">
    <property type="entry name" value="ZN(II)2CYS6 TRANSCRIPTION FACTOR (EUROFUNG)"/>
    <property type="match status" value="1"/>
</dbReference>
<keyword evidence="5" id="KW-0804">Transcription</keyword>
<evidence type="ECO:0000256" key="1">
    <source>
        <dbReference type="ARBA" id="ARBA00004123"/>
    </source>
</evidence>
<keyword evidence="6" id="KW-0539">Nucleus</keyword>
<dbReference type="CDD" id="cd00067">
    <property type="entry name" value="GAL4"/>
    <property type="match status" value="1"/>
</dbReference>
<dbReference type="PANTHER" id="PTHR47540">
    <property type="entry name" value="THIAMINE REPRESSIBLE GENES REGULATORY PROTEIN THI5"/>
    <property type="match status" value="1"/>
</dbReference>
<evidence type="ECO:0000313" key="9">
    <source>
        <dbReference type="EMBL" id="KAL2845492.1"/>
    </source>
</evidence>
<evidence type="ECO:0000313" key="10">
    <source>
        <dbReference type="Proteomes" id="UP001610446"/>
    </source>
</evidence>
<gene>
    <name evidence="9" type="ORF">BJY01DRAFT_214159</name>
</gene>
<dbReference type="InterPro" id="IPR051711">
    <property type="entry name" value="Stress_Response_Reg"/>
</dbReference>
<reference evidence="9 10" key="1">
    <citation type="submission" date="2024-07" db="EMBL/GenBank/DDBJ databases">
        <title>Section-level genome sequencing and comparative genomics of Aspergillus sections Usti and Cavernicolus.</title>
        <authorList>
            <consortium name="Lawrence Berkeley National Laboratory"/>
            <person name="Nybo J.L."/>
            <person name="Vesth T.C."/>
            <person name="Theobald S."/>
            <person name="Frisvad J.C."/>
            <person name="Larsen T.O."/>
            <person name="Kjaerboelling I."/>
            <person name="Rothschild-Mancinelli K."/>
            <person name="Lyhne E.K."/>
            <person name="Kogle M.E."/>
            <person name="Barry K."/>
            <person name="Clum A."/>
            <person name="Na H."/>
            <person name="Ledsgaard L."/>
            <person name="Lin J."/>
            <person name="Lipzen A."/>
            <person name="Kuo A."/>
            <person name="Riley R."/>
            <person name="Mondo S."/>
            <person name="Labutti K."/>
            <person name="Haridas S."/>
            <person name="Pangalinan J."/>
            <person name="Salamov A.A."/>
            <person name="Simmons B.A."/>
            <person name="Magnuson J.K."/>
            <person name="Chen J."/>
            <person name="Drula E."/>
            <person name="Henrissat B."/>
            <person name="Wiebenga A."/>
            <person name="Lubbers R.J."/>
            <person name="Gomes A.C."/>
            <person name="Makela M.R."/>
            <person name="Stajich J."/>
            <person name="Grigoriev I.V."/>
            <person name="Mortensen U.H."/>
            <person name="De Vries R.P."/>
            <person name="Baker S.E."/>
            <person name="Andersen M.R."/>
        </authorList>
    </citation>
    <scope>NUCLEOTIDE SEQUENCE [LARGE SCALE GENOMIC DNA]</scope>
    <source>
        <strain evidence="9 10">CBS 123904</strain>
    </source>
</reference>
<keyword evidence="3" id="KW-0805">Transcription regulation</keyword>
<evidence type="ECO:0000259" key="8">
    <source>
        <dbReference type="PROSITE" id="PS50048"/>
    </source>
</evidence>
<proteinExistence type="predicted"/>
<evidence type="ECO:0000256" key="7">
    <source>
        <dbReference type="SAM" id="MobiDB-lite"/>
    </source>
</evidence>
<dbReference type="Gene3D" id="4.10.240.10">
    <property type="entry name" value="Zn(2)-C6 fungal-type DNA-binding domain"/>
    <property type="match status" value="1"/>
</dbReference>
<feature type="domain" description="Zn(2)-C6 fungal-type" evidence="8">
    <location>
        <begin position="15"/>
        <end position="46"/>
    </location>
</feature>
<comment type="subcellular location">
    <subcellularLocation>
        <location evidence="1">Nucleus</location>
    </subcellularLocation>
</comment>
<dbReference type="CDD" id="cd12148">
    <property type="entry name" value="fungal_TF_MHR"/>
    <property type="match status" value="1"/>
</dbReference>
<dbReference type="InterPro" id="IPR001138">
    <property type="entry name" value="Zn2Cys6_DnaBD"/>
</dbReference>
<dbReference type="SMART" id="SM00906">
    <property type="entry name" value="Fungal_trans"/>
    <property type="match status" value="1"/>
</dbReference>
<protein>
    <submittedName>
        <fullName evidence="9">Fungal-specific transcription factor domain-containing protein</fullName>
    </submittedName>
</protein>
<evidence type="ECO:0000256" key="3">
    <source>
        <dbReference type="ARBA" id="ARBA00023015"/>
    </source>
</evidence>
<keyword evidence="4" id="KW-0238">DNA-binding</keyword>
<dbReference type="InterPro" id="IPR036864">
    <property type="entry name" value="Zn2-C6_fun-type_DNA-bd_sf"/>
</dbReference>
<dbReference type="SUPFAM" id="SSF57701">
    <property type="entry name" value="Zn2/Cys6 DNA-binding domain"/>
    <property type="match status" value="1"/>
</dbReference>
<evidence type="ECO:0000256" key="2">
    <source>
        <dbReference type="ARBA" id="ARBA00022723"/>
    </source>
</evidence>
<feature type="region of interest" description="Disordered" evidence="7">
    <location>
        <begin position="86"/>
        <end position="107"/>
    </location>
</feature>
<name>A0ABR4K0E6_9EURO</name>
<evidence type="ECO:0000256" key="5">
    <source>
        <dbReference type="ARBA" id="ARBA00023163"/>
    </source>
</evidence>